<protein>
    <submittedName>
        <fullName evidence="2">Uncharacterized protein</fullName>
    </submittedName>
</protein>
<name>A0AAV1SBS9_9ROSI</name>
<proteinExistence type="predicted"/>
<organism evidence="2 3">
    <name type="scientific">Dovyalis caffra</name>
    <dbReference type="NCBI Taxonomy" id="77055"/>
    <lineage>
        <taxon>Eukaryota</taxon>
        <taxon>Viridiplantae</taxon>
        <taxon>Streptophyta</taxon>
        <taxon>Embryophyta</taxon>
        <taxon>Tracheophyta</taxon>
        <taxon>Spermatophyta</taxon>
        <taxon>Magnoliopsida</taxon>
        <taxon>eudicotyledons</taxon>
        <taxon>Gunneridae</taxon>
        <taxon>Pentapetalae</taxon>
        <taxon>rosids</taxon>
        <taxon>fabids</taxon>
        <taxon>Malpighiales</taxon>
        <taxon>Salicaceae</taxon>
        <taxon>Flacourtieae</taxon>
        <taxon>Dovyalis</taxon>
    </lineage>
</organism>
<accession>A0AAV1SBS9</accession>
<feature type="compositionally biased region" description="Basic and acidic residues" evidence="1">
    <location>
        <begin position="38"/>
        <end position="49"/>
    </location>
</feature>
<reference evidence="2 3" key="1">
    <citation type="submission" date="2024-01" db="EMBL/GenBank/DDBJ databases">
        <authorList>
            <person name="Waweru B."/>
        </authorList>
    </citation>
    <scope>NUCLEOTIDE SEQUENCE [LARGE SCALE GENOMIC DNA]</scope>
</reference>
<evidence type="ECO:0000313" key="2">
    <source>
        <dbReference type="EMBL" id="CAK7347866.1"/>
    </source>
</evidence>
<comment type="caution">
    <text evidence="2">The sequence shown here is derived from an EMBL/GenBank/DDBJ whole genome shotgun (WGS) entry which is preliminary data.</text>
</comment>
<sequence length="59" mass="6437">MYPYLKLGLLLKVSRNRIPVCANGILAKRQSMTAVARADPDRIGEDSAKQRCLSSSTAT</sequence>
<dbReference type="AlphaFoldDB" id="A0AAV1SBS9"/>
<evidence type="ECO:0000313" key="3">
    <source>
        <dbReference type="Proteomes" id="UP001314170"/>
    </source>
</evidence>
<evidence type="ECO:0000256" key="1">
    <source>
        <dbReference type="SAM" id="MobiDB-lite"/>
    </source>
</evidence>
<gene>
    <name evidence="2" type="ORF">DCAF_LOCUS20555</name>
</gene>
<dbReference type="Proteomes" id="UP001314170">
    <property type="component" value="Unassembled WGS sequence"/>
</dbReference>
<dbReference type="EMBL" id="CAWUPB010001173">
    <property type="protein sequence ID" value="CAK7347866.1"/>
    <property type="molecule type" value="Genomic_DNA"/>
</dbReference>
<keyword evidence="3" id="KW-1185">Reference proteome</keyword>
<feature type="region of interest" description="Disordered" evidence="1">
    <location>
        <begin position="37"/>
        <end position="59"/>
    </location>
</feature>